<dbReference type="AlphaFoldDB" id="A0A090DTD4"/>
<dbReference type="EMBL" id="CCMZ01000017">
    <property type="protein sequence ID" value="CDX17512.1"/>
    <property type="molecule type" value="Genomic_DNA"/>
</dbReference>
<organism evidence="1 2">
    <name type="scientific">Mesorhizobium plurifarium</name>
    <dbReference type="NCBI Taxonomy" id="69974"/>
    <lineage>
        <taxon>Bacteria</taxon>
        <taxon>Pseudomonadati</taxon>
        <taxon>Pseudomonadota</taxon>
        <taxon>Alphaproteobacteria</taxon>
        <taxon>Hyphomicrobiales</taxon>
        <taxon>Phyllobacteriaceae</taxon>
        <taxon>Mesorhizobium</taxon>
    </lineage>
</organism>
<evidence type="ECO:0000313" key="1">
    <source>
        <dbReference type="EMBL" id="CDX17512.1"/>
    </source>
</evidence>
<dbReference type="Proteomes" id="UP000045285">
    <property type="component" value="Unassembled WGS sequence"/>
</dbReference>
<protein>
    <submittedName>
        <fullName evidence="1">Uncharacterized protein</fullName>
    </submittedName>
</protein>
<evidence type="ECO:0000313" key="2">
    <source>
        <dbReference type="Proteomes" id="UP000045285"/>
    </source>
</evidence>
<accession>A0A090DTD4</accession>
<proteinExistence type="predicted"/>
<gene>
    <name evidence="1" type="ORF">MPL3356_240064</name>
</gene>
<sequence length="57" mass="6461">MVLGRRSPADWPKALALHKFRRCALVLVYACRFPKTACAPLGDVPVSVFLDRLKSYR</sequence>
<keyword evidence="2" id="KW-1185">Reference proteome</keyword>
<reference evidence="2" key="1">
    <citation type="submission" date="2014-08" db="EMBL/GenBank/DDBJ databases">
        <authorList>
            <person name="Moulin L."/>
        </authorList>
    </citation>
    <scope>NUCLEOTIDE SEQUENCE [LARGE SCALE GENOMIC DNA]</scope>
</reference>
<name>A0A090DTD4_MESPL</name>